<name>A0A0P1E658_9RHOB</name>
<feature type="signal peptide" evidence="1">
    <location>
        <begin position="1"/>
        <end position="22"/>
    </location>
</feature>
<protein>
    <recommendedName>
        <fullName evidence="4">YHS domain protein</fullName>
    </recommendedName>
</protein>
<dbReference type="Proteomes" id="UP000050786">
    <property type="component" value="Unassembled WGS sequence"/>
</dbReference>
<evidence type="ECO:0000313" key="2">
    <source>
        <dbReference type="EMBL" id="CUH44314.1"/>
    </source>
</evidence>
<keyword evidence="3" id="KW-1185">Reference proteome</keyword>
<proteinExistence type="predicted"/>
<evidence type="ECO:0000313" key="3">
    <source>
        <dbReference type="Proteomes" id="UP000050786"/>
    </source>
</evidence>
<feature type="chain" id="PRO_5006061267" description="YHS domain protein" evidence="1">
    <location>
        <begin position="23"/>
        <end position="150"/>
    </location>
</feature>
<evidence type="ECO:0008006" key="4">
    <source>
        <dbReference type="Google" id="ProtNLM"/>
    </source>
</evidence>
<dbReference type="AlphaFoldDB" id="A0A0P1E658"/>
<dbReference type="RefSeq" id="WP_058274311.1">
    <property type="nucleotide sequence ID" value="NZ_CYPS01000046.1"/>
</dbReference>
<dbReference type="EMBL" id="CYPS01000046">
    <property type="protein sequence ID" value="CUH44314.1"/>
    <property type="molecule type" value="Genomic_DNA"/>
</dbReference>
<organism evidence="2 3">
    <name type="scientific">Ruegeria atlantica</name>
    <dbReference type="NCBI Taxonomy" id="81569"/>
    <lineage>
        <taxon>Bacteria</taxon>
        <taxon>Pseudomonadati</taxon>
        <taxon>Pseudomonadota</taxon>
        <taxon>Alphaproteobacteria</taxon>
        <taxon>Rhodobacterales</taxon>
        <taxon>Roseobacteraceae</taxon>
        <taxon>Ruegeria</taxon>
    </lineage>
</organism>
<keyword evidence="1" id="KW-0732">Signal</keyword>
<accession>A0A0P1E658</accession>
<evidence type="ECO:0000256" key="1">
    <source>
        <dbReference type="SAM" id="SignalP"/>
    </source>
</evidence>
<dbReference type="NCBIfam" id="NF041384">
    <property type="entry name" value="YHS_seleno_dom"/>
    <property type="match status" value="1"/>
</dbReference>
<sequence>MPIKRFILGAIAAVALLPAVHAQDMPVFYEADGAVMAGYDPVSYFLEETPVRGLPEYSVIWKGAEWHFASAENRDLFESNPRAFSPQFGGYCAYAMAQGILKSTDPMLWDMVEGRLYLTHSPEIEQLWRGDRAEYIHMAEENWPVVLYQD</sequence>
<reference evidence="3" key="1">
    <citation type="submission" date="2015-09" db="EMBL/GenBank/DDBJ databases">
        <authorList>
            <person name="Rodrigo-Torres L."/>
            <person name="Arahal D.R."/>
        </authorList>
    </citation>
    <scope>NUCLEOTIDE SEQUENCE [LARGE SCALE GENOMIC DNA]</scope>
    <source>
        <strain evidence="3">CECT 4293</strain>
    </source>
</reference>
<gene>
    <name evidence="2" type="ORF">RUM4293_03213</name>
</gene>